<evidence type="ECO:0000256" key="1">
    <source>
        <dbReference type="PROSITE-ProRule" id="PRU00325"/>
    </source>
</evidence>
<reference evidence="4" key="2">
    <citation type="journal article" date="2015" name="Data Brief">
        <title>Shoot transcriptome of the giant reed, Arundo donax.</title>
        <authorList>
            <person name="Barrero R.A."/>
            <person name="Guerrero F.D."/>
            <person name="Moolhuijzen P."/>
            <person name="Goolsby J.A."/>
            <person name="Tidwell J."/>
            <person name="Bellgard S.E."/>
            <person name="Bellgard M.I."/>
        </authorList>
    </citation>
    <scope>NUCLEOTIDE SEQUENCE</scope>
    <source>
        <tissue evidence="4">Shoot tissue taken approximately 20 cm above the soil surface</tissue>
    </source>
</reference>
<organism evidence="4">
    <name type="scientific">Arundo donax</name>
    <name type="common">Giant reed</name>
    <name type="synonym">Donax arundinaceus</name>
    <dbReference type="NCBI Taxonomy" id="35708"/>
    <lineage>
        <taxon>Eukaryota</taxon>
        <taxon>Viridiplantae</taxon>
        <taxon>Streptophyta</taxon>
        <taxon>Embryophyta</taxon>
        <taxon>Tracheophyta</taxon>
        <taxon>Spermatophyta</taxon>
        <taxon>Magnoliopsida</taxon>
        <taxon>Liliopsida</taxon>
        <taxon>Poales</taxon>
        <taxon>Poaceae</taxon>
        <taxon>PACMAD clade</taxon>
        <taxon>Arundinoideae</taxon>
        <taxon>Arundineae</taxon>
        <taxon>Arundo</taxon>
    </lineage>
</organism>
<accession>A0A0A9D847</accession>
<evidence type="ECO:0000313" key="4">
    <source>
        <dbReference type="EMBL" id="JAD81835.1"/>
    </source>
</evidence>
<sequence length="96" mass="11608">MNEEHKTYLVFTDRNQAIQPYKLRKYLVLVNLPEKEYSCICAMVQKDAIMCSHILKVMLDLKIGQIPEKYIIERWRKIKIKCKEKYLLLRQRIVAH</sequence>
<dbReference type="InterPro" id="IPR031052">
    <property type="entry name" value="FHY3/FAR1"/>
</dbReference>
<dbReference type="AlphaFoldDB" id="A0A0A9D847"/>
<dbReference type="PANTHER" id="PTHR31669:SF180">
    <property type="entry name" value="PROTEIN FAR1-RELATED SEQUENCE"/>
    <property type="match status" value="1"/>
</dbReference>
<dbReference type="Pfam" id="PF04434">
    <property type="entry name" value="SWIM"/>
    <property type="match status" value="1"/>
</dbReference>
<dbReference type="GO" id="GO:0006355">
    <property type="term" value="P:regulation of DNA-templated transcription"/>
    <property type="evidence" value="ECO:0007669"/>
    <property type="project" value="UniProtKB-UniRule"/>
</dbReference>
<evidence type="ECO:0000256" key="2">
    <source>
        <dbReference type="RuleBase" id="RU367018"/>
    </source>
</evidence>
<keyword evidence="2" id="KW-0862">Zinc</keyword>
<proteinExistence type="inferred from homology"/>
<feature type="domain" description="SWIM-type" evidence="3">
    <location>
        <begin position="26"/>
        <end position="62"/>
    </location>
</feature>
<keyword evidence="1 2" id="KW-0863">Zinc-finger</keyword>
<dbReference type="GO" id="GO:0005634">
    <property type="term" value="C:nucleus"/>
    <property type="evidence" value="ECO:0007669"/>
    <property type="project" value="UniProtKB-SubCell"/>
</dbReference>
<keyword evidence="2" id="KW-0539">Nucleus</keyword>
<protein>
    <recommendedName>
        <fullName evidence="2">Protein FAR1-RELATED SEQUENCE</fullName>
    </recommendedName>
</protein>
<keyword evidence="2" id="KW-0479">Metal-binding</keyword>
<comment type="similarity">
    <text evidence="2">Belongs to the FHY3/FAR1 family.</text>
</comment>
<name>A0A0A9D847_ARUDO</name>
<dbReference type="EMBL" id="GBRH01216060">
    <property type="protein sequence ID" value="JAD81835.1"/>
    <property type="molecule type" value="Transcribed_RNA"/>
</dbReference>
<dbReference type="PANTHER" id="PTHR31669">
    <property type="entry name" value="PROTEIN FAR1-RELATED SEQUENCE 10-RELATED"/>
    <property type="match status" value="1"/>
</dbReference>
<dbReference type="InterPro" id="IPR007527">
    <property type="entry name" value="Znf_SWIM"/>
</dbReference>
<comment type="subcellular location">
    <subcellularLocation>
        <location evidence="2">Nucleus</location>
    </subcellularLocation>
</comment>
<reference evidence="4" key="1">
    <citation type="submission" date="2014-09" db="EMBL/GenBank/DDBJ databases">
        <authorList>
            <person name="Magalhaes I.L.F."/>
            <person name="Oliveira U."/>
            <person name="Santos F.R."/>
            <person name="Vidigal T.H.D.A."/>
            <person name="Brescovit A.D."/>
            <person name="Santos A.J."/>
        </authorList>
    </citation>
    <scope>NUCLEOTIDE SEQUENCE</scope>
    <source>
        <tissue evidence="4">Shoot tissue taken approximately 20 cm above the soil surface</tissue>
    </source>
</reference>
<dbReference type="GO" id="GO:0008270">
    <property type="term" value="F:zinc ion binding"/>
    <property type="evidence" value="ECO:0007669"/>
    <property type="project" value="UniProtKB-UniRule"/>
</dbReference>
<comment type="function">
    <text evidence="2">Putative transcription activator involved in regulating light control of development.</text>
</comment>
<evidence type="ECO:0000259" key="3">
    <source>
        <dbReference type="PROSITE" id="PS50966"/>
    </source>
</evidence>
<dbReference type="PROSITE" id="PS50966">
    <property type="entry name" value="ZF_SWIM"/>
    <property type="match status" value="1"/>
</dbReference>